<comment type="subcellular location">
    <subcellularLocation>
        <location evidence="1 4 5">Nucleus</location>
    </subcellularLocation>
</comment>
<dbReference type="GO" id="GO:0006355">
    <property type="term" value="P:regulation of DNA-templated transcription"/>
    <property type="evidence" value="ECO:0007669"/>
    <property type="project" value="InterPro"/>
</dbReference>
<evidence type="ECO:0000256" key="4">
    <source>
        <dbReference type="PROSITE-ProRule" id="PRU01002"/>
    </source>
</evidence>
<dbReference type="Pfam" id="PF08879">
    <property type="entry name" value="WRC"/>
    <property type="match status" value="1"/>
</dbReference>
<name>A0AAW2N553_9LAMI</name>
<evidence type="ECO:0000313" key="8">
    <source>
        <dbReference type="EMBL" id="KAL0338895.1"/>
    </source>
</evidence>
<dbReference type="InterPro" id="IPR014977">
    <property type="entry name" value="WRC_dom"/>
</dbReference>
<reference evidence="8" key="1">
    <citation type="submission" date="2020-06" db="EMBL/GenBank/DDBJ databases">
        <authorList>
            <person name="Li T."/>
            <person name="Hu X."/>
            <person name="Zhang T."/>
            <person name="Song X."/>
            <person name="Zhang H."/>
            <person name="Dai N."/>
            <person name="Sheng W."/>
            <person name="Hou X."/>
            <person name="Wei L."/>
        </authorList>
    </citation>
    <scope>NUCLEOTIDE SEQUENCE</scope>
    <source>
        <strain evidence="8">G01</strain>
        <tissue evidence="8">Leaf</tissue>
    </source>
</reference>
<evidence type="ECO:0000256" key="1">
    <source>
        <dbReference type="ARBA" id="ARBA00004123"/>
    </source>
</evidence>
<dbReference type="SMART" id="SM00951">
    <property type="entry name" value="QLQ"/>
    <property type="match status" value="1"/>
</dbReference>
<keyword evidence="5" id="KW-0010">Activator</keyword>
<dbReference type="PROSITE" id="PS51666">
    <property type="entry name" value="QLQ"/>
    <property type="match status" value="1"/>
</dbReference>
<keyword evidence="3 4" id="KW-0539">Nucleus</keyword>
<feature type="short sequence motif" description="Bipartite nuclear localization signal" evidence="4">
    <location>
        <begin position="86"/>
        <end position="96"/>
    </location>
</feature>
<sequence>MMGGGRSSSSSRFPFTATQWQELEHQALVFKYMVSGVPVPPDLLFTIRRSLDSSVSSKFLIHQPQHIGWNSFHMGFGRKIDPEPGRCRRTDGKKWRCSKEAYPDSKYCERHMHRGRNRSRKPVEILSQTTATAAAPNAIPINNNTSITNINTQIISPSSPVSYQPSEPHFLYPHFSSSRPPGIGLSSQENTTNFFLEPNAPSRAPVKDCRNSSYGHGMKGETDEHAFFSEANSNSGGSFDSSWKLAPLTMGSSSLPQMKHNANYSSDFQNGQKIQSLNSQQKHHDHYYYSTRDMALKLERDDQPKKVMHHFLDEWPPRDKDSWLTSEDKTPTHKTQLSISTPNSLHDFFMTPKWLELND</sequence>
<feature type="short sequence motif" description="Bipartite nuclear localization signal" evidence="4">
    <location>
        <begin position="114"/>
        <end position="121"/>
    </location>
</feature>
<dbReference type="GO" id="GO:0005524">
    <property type="term" value="F:ATP binding"/>
    <property type="evidence" value="ECO:0007669"/>
    <property type="project" value="UniProtKB-UniRule"/>
</dbReference>
<proteinExistence type="inferred from homology"/>
<dbReference type="GO" id="GO:0099402">
    <property type="term" value="P:plant organ development"/>
    <property type="evidence" value="ECO:0007669"/>
    <property type="project" value="UniProtKB-ARBA"/>
</dbReference>
<keyword evidence="5" id="KW-0804">Transcription</keyword>
<accession>A0AAW2N553</accession>
<comment type="function">
    <text evidence="5">Transcription activator.</text>
</comment>
<evidence type="ECO:0000259" key="6">
    <source>
        <dbReference type="PROSITE" id="PS51666"/>
    </source>
</evidence>
<comment type="domain">
    <text evidence="5">The QLQ domain and WRC domain may be involved in protein-protein interaction and DNA-binding, respectively.</text>
</comment>
<dbReference type="PANTHER" id="PTHR31602">
    <property type="entry name" value="GROWTH-REGULATING FACTOR 5"/>
    <property type="match status" value="1"/>
</dbReference>
<dbReference type="EMBL" id="JACGWK010000008">
    <property type="protein sequence ID" value="KAL0338895.1"/>
    <property type="molecule type" value="Genomic_DNA"/>
</dbReference>
<feature type="domain" description="WRC" evidence="7">
    <location>
        <begin position="81"/>
        <end position="125"/>
    </location>
</feature>
<organism evidence="8">
    <name type="scientific">Sesamum angustifolium</name>
    <dbReference type="NCBI Taxonomy" id="2727405"/>
    <lineage>
        <taxon>Eukaryota</taxon>
        <taxon>Viridiplantae</taxon>
        <taxon>Streptophyta</taxon>
        <taxon>Embryophyta</taxon>
        <taxon>Tracheophyta</taxon>
        <taxon>Spermatophyta</taxon>
        <taxon>Magnoliopsida</taxon>
        <taxon>eudicotyledons</taxon>
        <taxon>Gunneridae</taxon>
        <taxon>Pentapetalae</taxon>
        <taxon>asterids</taxon>
        <taxon>lamiids</taxon>
        <taxon>Lamiales</taxon>
        <taxon>Pedaliaceae</taxon>
        <taxon>Sesamum</taxon>
    </lineage>
</organism>
<dbReference type="GO" id="GO:0005634">
    <property type="term" value="C:nucleus"/>
    <property type="evidence" value="ECO:0007669"/>
    <property type="project" value="UniProtKB-SubCell"/>
</dbReference>
<reference evidence="8" key="2">
    <citation type="journal article" date="2024" name="Plant">
        <title>Genomic evolution and insights into agronomic trait innovations of Sesamum species.</title>
        <authorList>
            <person name="Miao H."/>
            <person name="Wang L."/>
            <person name="Qu L."/>
            <person name="Liu H."/>
            <person name="Sun Y."/>
            <person name="Le M."/>
            <person name="Wang Q."/>
            <person name="Wei S."/>
            <person name="Zheng Y."/>
            <person name="Lin W."/>
            <person name="Duan Y."/>
            <person name="Cao H."/>
            <person name="Xiong S."/>
            <person name="Wang X."/>
            <person name="Wei L."/>
            <person name="Li C."/>
            <person name="Ma Q."/>
            <person name="Ju M."/>
            <person name="Zhao R."/>
            <person name="Li G."/>
            <person name="Mu C."/>
            <person name="Tian Q."/>
            <person name="Mei H."/>
            <person name="Zhang T."/>
            <person name="Gao T."/>
            <person name="Zhang H."/>
        </authorList>
    </citation>
    <scope>NUCLEOTIDE SEQUENCE</scope>
    <source>
        <strain evidence="8">G01</strain>
    </source>
</reference>
<evidence type="ECO:0000256" key="3">
    <source>
        <dbReference type="ARBA" id="ARBA00023242"/>
    </source>
</evidence>
<evidence type="ECO:0000256" key="5">
    <source>
        <dbReference type="RuleBase" id="RU367127"/>
    </source>
</evidence>
<protein>
    <recommendedName>
        <fullName evidence="5">Growth-regulating factor</fullName>
    </recommendedName>
</protein>
<dbReference type="Pfam" id="PF08880">
    <property type="entry name" value="QLQ"/>
    <property type="match status" value="1"/>
</dbReference>
<dbReference type="GO" id="GO:0006351">
    <property type="term" value="P:DNA-templated transcription"/>
    <property type="evidence" value="ECO:0007669"/>
    <property type="project" value="UniProtKB-UniRule"/>
</dbReference>
<comment type="caution">
    <text evidence="8">The sequence shown here is derived from an EMBL/GenBank/DDBJ whole genome shotgun (WGS) entry which is preliminary data.</text>
</comment>
<keyword evidence="5" id="KW-0805">Transcription regulation</keyword>
<dbReference type="PANTHER" id="PTHR31602:SF46">
    <property type="entry name" value="GROWTH-REGULATING FACTOR 6"/>
    <property type="match status" value="1"/>
</dbReference>
<dbReference type="AlphaFoldDB" id="A0AAW2N553"/>
<comment type="similarity">
    <text evidence="2 5">Belongs to the GRF family.</text>
</comment>
<gene>
    <name evidence="8" type="ORF">Sangu_1411600</name>
</gene>
<evidence type="ECO:0000256" key="2">
    <source>
        <dbReference type="ARBA" id="ARBA00008122"/>
    </source>
</evidence>
<dbReference type="InterPro" id="IPR014978">
    <property type="entry name" value="Gln-Leu-Gln_QLQ"/>
</dbReference>
<dbReference type="InterPro" id="IPR031137">
    <property type="entry name" value="GRF"/>
</dbReference>
<dbReference type="PROSITE" id="PS51667">
    <property type="entry name" value="WRC"/>
    <property type="match status" value="1"/>
</dbReference>
<evidence type="ECO:0000259" key="7">
    <source>
        <dbReference type="PROSITE" id="PS51667"/>
    </source>
</evidence>
<feature type="domain" description="QLQ" evidence="6">
    <location>
        <begin position="14"/>
        <end position="49"/>
    </location>
</feature>